<name>A0AAE3EHD9_9SPIR</name>
<comment type="caution">
    <text evidence="1">The sequence shown here is derived from an EMBL/GenBank/DDBJ whole genome shotgun (WGS) entry which is preliminary data.</text>
</comment>
<dbReference type="AlphaFoldDB" id="A0AAE3EHD9"/>
<evidence type="ECO:0000313" key="1">
    <source>
        <dbReference type="EMBL" id="MCD1653539.1"/>
    </source>
</evidence>
<keyword evidence="2" id="KW-1185">Reference proteome</keyword>
<evidence type="ECO:0000313" key="2">
    <source>
        <dbReference type="Proteomes" id="UP001198163"/>
    </source>
</evidence>
<dbReference type="RefSeq" id="WP_230752618.1">
    <property type="nucleotide sequence ID" value="NZ_JAINWA010000001.1"/>
</dbReference>
<dbReference type="Proteomes" id="UP001198163">
    <property type="component" value="Unassembled WGS sequence"/>
</dbReference>
<accession>A0AAE3EHD9</accession>
<protein>
    <submittedName>
        <fullName evidence="1">Uncharacterized protein</fullName>
    </submittedName>
</protein>
<organism evidence="1 2">
    <name type="scientific">Teretinema zuelzerae</name>
    <dbReference type="NCBI Taxonomy" id="156"/>
    <lineage>
        <taxon>Bacteria</taxon>
        <taxon>Pseudomonadati</taxon>
        <taxon>Spirochaetota</taxon>
        <taxon>Spirochaetia</taxon>
        <taxon>Spirochaetales</taxon>
        <taxon>Treponemataceae</taxon>
        <taxon>Teretinema</taxon>
    </lineage>
</organism>
<reference evidence="1" key="1">
    <citation type="submission" date="2021-08" db="EMBL/GenBank/DDBJ databases">
        <title>Comparative analyses of Brucepasteria parasyntrophica and Teretinema zuelzerae.</title>
        <authorList>
            <person name="Song Y."/>
            <person name="Brune A."/>
        </authorList>
    </citation>
    <scope>NUCLEOTIDE SEQUENCE</scope>
    <source>
        <strain evidence="1">DSM 1903</strain>
    </source>
</reference>
<proteinExistence type="predicted"/>
<gene>
    <name evidence="1" type="ORF">K7J14_02355</name>
</gene>
<sequence length="62" mass="6543">MESKLMKAITALESAGFQVDRAIEEDARDAGYAVIEAGSLSKVMTLDAKTGAILIRCTPVKG</sequence>
<dbReference type="EMBL" id="JAINWA010000001">
    <property type="protein sequence ID" value="MCD1653539.1"/>
    <property type="molecule type" value="Genomic_DNA"/>
</dbReference>